<evidence type="ECO:0000256" key="4">
    <source>
        <dbReference type="ARBA" id="ARBA00022692"/>
    </source>
</evidence>
<sequence>MNIIAAIVVQRTVGKYKLPADPAEKPKKLLALHIPCYSESKEVILKTVNSVVQSEYDDESKLLFVVADGDVTGAGNDKSTPRILIEDVFKCETEAEPLIYQSVGHGDQRLNKACVYTGYYSPEGEPDRKIKYLLVVKVGLESEREAAKPGNRSKRDSQLVVYNFFREANGKIRFSCPMFAEMYNSLKRVGCNAKDVEYVLVADADTFIRPNGLDILVQALEKDPKLSGVCGETKVENRTQSYITMIQVFEYFLTHCLLKSFESFYANVLVLSGCFTIYRLKRHSVNPDTGKKEVRPAVLDPRIMRDYMAEPKLMREHNLLTIGEDRYLCTLVIRYLTDMRTRYIPSAVCTTTVPDQLSVLLCQRRRWTNSLIHNHFDLFVNPPAFPTWRMRWSMKLVMVSELWSASAIPFFLPLGCCIAIWGLWTHLTWLSLGFTIVLFCLPGLIALMAGRKTQACWWFMFIFGLPLWAVVIPLYSLWKMDDFSWGSTRPTYSKTILESVQEIKPREVDPHSEPQATAINIPE</sequence>
<dbReference type="InterPro" id="IPR029044">
    <property type="entry name" value="Nucleotide-diphossugar_trans"/>
</dbReference>
<dbReference type="GO" id="GO:0030428">
    <property type="term" value="C:cell septum"/>
    <property type="evidence" value="ECO:0007669"/>
    <property type="project" value="TreeGrafter"/>
</dbReference>
<keyword evidence="9" id="KW-1185">Reference proteome</keyword>
<evidence type="ECO:0000256" key="5">
    <source>
        <dbReference type="ARBA" id="ARBA00022989"/>
    </source>
</evidence>
<feature type="transmembrane region" description="Helical" evidence="7">
    <location>
        <begin position="427"/>
        <end position="449"/>
    </location>
</feature>
<dbReference type="Proteomes" id="UP000193498">
    <property type="component" value="Unassembled WGS sequence"/>
</dbReference>
<dbReference type="Gene3D" id="3.90.550.10">
    <property type="entry name" value="Spore Coat Polysaccharide Biosynthesis Protein SpsA, Chain A"/>
    <property type="match status" value="1"/>
</dbReference>
<dbReference type="OrthoDB" id="370884at2759"/>
<evidence type="ECO:0000256" key="3">
    <source>
        <dbReference type="ARBA" id="ARBA00022676"/>
    </source>
</evidence>
<accession>A0A1Y1XAT9</accession>
<evidence type="ECO:0000256" key="2">
    <source>
        <dbReference type="ARBA" id="ARBA00012543"/>
    </source>
</evidence>
<protein>
    <recommendedName>
        <fullName evidence="2">chitin synthase</fullName>
        <ecNumber evidence="2">2.4.1.16</ecNumber>
    </recommendedName>
</protein>
<dbReference type="STRING" id="1314790.A0A1Y1XAT9"/>
<dbReference type="PANTHER" id="PTHR22914:SF41">
    <property type="entry name" value="CHITIN SYNTHASE 7"/>
    <property type="match status" value="1"/>
</dbReference>
<dbReference type="AlphaFoldDB" id="A0A1Y1XAT9"/>
<keyword evidence="6 7" id="KW-0472">Membrane</keyword>
<feature type="transmembrane region" description="Helical" evidence="7">
    <location>
        <begin position="396"/>
        <end position="421"/>
    </location>
</feature>
<feature type="transmembrane region" description="Helical" evidence="7">
    <location>
        <begin position="456"/>
        <end position="478"/>
    </location>
</feature>
<dbReference type="PANTHER" id="PTHR22914">
    <property type="entry name" value="CHITIN SYNTHASE"/>
    <property type="match status" value="1"/>
</dbReference>
<dbReference type="EC" id="2.4.1.16" evidence="2"/>
<dbReference type="EMBL" id="MCFE01000656">
    <property type="protein sequence ID" value="ORX82891.1"/>
    <property type="molecule type" value="Genomic_DNA"/>
</dbReference>
<dbReference type="Pfam" id="PF03142">
    <property type="entry name" value="Chitin_synth_2"/>
    <property type="match status" value="1"/>
</dbReference>
<dbReference type="GO" id="GO:0004100">
    <property type="term" value="F:chitin synthase activity"/>
    <property type="evidence" value="ECO:0007669"/>
    <property type="project" value="UniProtKB-EC"/>
</dbReference>
<reference evidence="8 9" key="1">
    <citation type="submission" date="2016-07" db="EMBL/GenBank/DDBJ databases">
        <title>Pervasive Adenine N6-methylation of Active Genes in Fungi.</title>
        <authorList>
            <consortium name="DOE Joint Genome Institute"/>
            <person name="Mondo S.J."/>
            <person name="Dannebaum R.O."/>
            <person name="Kuo R.C."/>
            <person name="Labutti K."/>
            <person name="Haridas S."/>
            <person name="Kuo A."/>
            <person name="Salamov A."/>
            <person name="Ahrendt S.R."/>
            <person name="Lipzen A."/>
            <person name="Sullivan W."/>
            <person name="Andreopoulos W.B."/>
            <person name="Clum A."/>
            <person name="Lindquist E."/>
            <person name="Daum C."/>
            <person name="Ramamoorthy G.K."/>
            <person name="Gryganskyi A."/>
            <person name="Culley D."/>
            <person name="Magnuson J.K."/>
            <person name="James T.Y."/>
            <person name="O'Malley M.A."/>
            <person name="Stajich J.E."/>
            <person name="Spatafora J.W."/>
            <person name="Visel A."/>
            <person name="Grigoriev I.V."/>
        </authorList>
    </citation>
    <scope>NUCLEOTIDE SEQUENCE [LARGE SCALE GENOMIC DNA]</scope>
    <source>
        <strain evidence="8 9">CBS 931.73</strain>
    </source>
</reference>
<keyword evidence="3" id="KW-0328">Glycosyltransferase</keyword>
<gene>
    <name evidence="8" type="ORF">K493DRAFT_292160</name>
</gene>
<name>A0A1Y1XAT9_9FUNG</name>
<comment type="subcellular location">
    <subcellularLocation>
        <location evidence="1">Membrane</location>
        <topology evidence="1">Multi-pass membrane protein</topology>
    </subcellularLocation>
</comment>
<organism evidence="8 9">
    <name type="scientific">Basidiobolus meristosporus CBS 931.73</name>
    <dbReference type="NCBI Taxonomy" id="1314790"/>
    <lineage>
        <taxon>Eukaryota</taxon>
        <taxon>Fungi</taxon>
        <taxon>Fungi incertae sedis</taxon>
        <taxon>Zoopagomycota</taxon>
        <taxon>Entomophthoromycotina</taxon>
        <taxon>Basidiobolomycetes</taxon>
        <taxon>Basidiobolales</taxon>
        <taxon>Basidiobolaceae</taxon>
        <taxon>Basidiobolus</taxon>
    </lineage>
</organism>
<dbReference type="SUPFAM" id="SSF53448">
    <property type="entry name" value="Nucleotide-diphospho-sugar transferases"/>
    <property type="match status" value="1"/>
</dbReference>
<keyword evidence="3" id="KW-0808">Transferase</keyword>
<evidence type="ECO:0000256" key="1">
    <source>
        <dbReference type="ARBA" id="ARBA00004141"/>
    </source>
</evidence>
<dbReference type="GO" id="GO:0071944">
    <property type="term" value="C:cell periphery"/>
    <property type="evidence" value="ECO:0007669"/>
    <property type="project" value="TreeGrafter"/>
</dbReference>
<dbReference type="GO" id="GO:0006031">
    <property type="term" value="P:chitin biosynthetic process"/>
    <property type="evidence" value="ECO:0007669"/>
    <property type="project" value="TreeGrafter"/>
</dbReference>
<proteinExistence type="predicted"/>
<dbReference type="GO" id="GO:0016020">
    <property type="term" value="C:membrane"/>
    <property type="evidence" value="ECO:0007669"/>
    <property type="project" value="UniProtKB-SubCell"/>
</dbReference>
<evidence type="ECO:0000313" key="8">
    <source>
        <dbReference type="EMBL" id="ORX82891.1"/>
    </source>
</evidence>
<dbReference type="InParanoid" id="A0A1Y1XAT9"/>
<evidence type="ECO:0000313" key="9">
    <source>
        <dbReference type="Proteomes" id="UP000193498"/>
    </source>
</evidence>
<dbReference type="InterPro" id="IPR004835">
    <property type="entry name" value="Chitin_synth"/>
</dbReference>
<evidence type="ECO:0000256" key="6">
    <source>
        <dbReference type="ARBA" id="ARBA00023136"/>
    </source>
</evidence>
<keyword evidence="4 7" id="KW-0812">Transmembrane</keyword>
<keyword evidence="5 7" id="KW-1133">Transmembrane helix</keyword>
<comment type="caution">
    <text evidence="8">The sequence shown here is derived from an EMBL/GenBank/DDBJ whole genome shotgun (WGS) entry which is preliminary data.</text>
</comment>
<evidence type="ECO:0000256" key="7">
    <source>
        <dbReference type="SAM" id="Phobius"/>
    </source>
</evidence>